<protein>
    <submittedName>
        <fullName evidence="1">Uncharacterized protein</fullName>
    </submittedName>
</protein>
<name>A0AAJ1JBS1_XENBV</name>
<evidence type="ECO:0000313" key="1">
    <source>
        <dbReference type="EMBL" id="MDE1480815.1"/>
    </source>
</evidence>
<dbReference type="EMBL" id="JAILSO010000336">
    <property type="protein sequence ID" value="MDE1480815.1"/>
    <property type="molecule type" value="Genomic_DNA"/>
</dbReference>
<evidence type="ECO:0000313" key="2">
    <source>
        <dbReference type="Proteomes" id="UP001222434"/>
    </source>
</evidence>
<sequence>MSESRSFAGKWQFAAPSGQLITVQADGTLSLSARQSGAINQMINAYGMTNFWLQAGNGQYLAA</sequence>
<comment type="caution">
    <text evidence="1">The sequence shown here is derived from an EMBL/GenBank/DDBJ whole genome shotgun (WGS) entry which is preliminary data.</text>
</comment>
<dbReference type="Proteomes" id="UP001222434">
    <property type="component" value="Unassembled WGS sequence"/>
</dbReference>
<dbReference type="AlphaFoldDB" id="A0AAJ1JBS1"/>
<reference evidence="1" key="2">
    <citation type="journal article" date="2022" name="J. Evol. Biol.">
        <title>Pre- and post-association barriers to host switching in sympatric mutualists.</title>
        <authorList>
            <person name="Dinges Z.M."/>
            <person name="Phillips R.K."/>
            <person name="Lively C.M."/>
            <person name="Bashey F."/>
        </authorList>
    </citation>
    <scope>NUCLEOTIDE SEQUENCE</scope>
    <source>
        <strain evidence="1">MC_266_E_2016</strain>
    </source>
</reference>
<reference evidence="1" key="1">
    <citation type="submission" date="2021-08" db="EMBL/GenBank/DDBJ databases">
        <authorList>
            <person name="Papudeshi B."/>
            <person name="Bashey-Visser F."/>
        </authorList>
    </citation>
    <scope>NUCLEOTIDE SEQUENCE</scope>
    <source>
        <strain evidence="1">MC_266_E_2016</strain>
    </source>
</reference>
<dbReference type="RefSeq" id="WP_274714141.1">
    <property type="nucleotide sequence ID" value="NZ_JAILSO010000336.1"/>
</dbReference>
<proteinExistence type="predicted"/>
<gene>
    <name evidence="1" type="ORF">KKJ01_22300</name>
</gene>
<organism evidence="1 2">
    <name type="scientific">Xenorhabdus bovienii</name>
    <name type="common">Xenorhabdus nematophila subsp. bovienii</name>
    <dbReference type="NCBI Taxonomy" id="40576"/>
    <lineage>
        <taxon>Bacteria</taxon>
        <taxon>Pseudomonadati</taxon>
        <taxon>Pseudomonadota</taxon>
        <taxon>Gammaproteobacteria</taxon>
        <taxon>Enterobacterales</taxon>
        <taxon>Morganellaceae</taxon>
        <taxon>Xenorhabdus</taxon>
    </lineage>
</organism>
<accession>A0AAJ1JBS1</accession>
<feature type="non-terminal residue" evidence="1">
    <location>
        <position position="63"/>
    </location>
</feature>